<keyword evidence="3 9" id="KW-0479">Metal-binding</keyword>
<dbReference type="CDD" id="cd04164">
    <property type="entry name" value="trmE"/>
    <property type="match status" value="1"/>
</dbReference>
<dbReference type="PANTHER" id="PTHR42714">
    <property type="entry name" value="TRNA MODIFICATION GTPASE GTPBP3"/>
    <property type="match status" value="1"/>
</dbReference>
<gene>
    <name evidence="9 12" type="primary">mnmE</name>
    <name evidence="9" type="synonym">trmE</name>
    <name evidence="12" type="ORF">ENO59_10115</name>
</gene>
<organism evidence="12">
    <name type="scientific">Rhodothermus marinus</name>
    <name type="common">Rhodothermus obamensis</name>
    <dbReference type="NCBI Taxonomy" id="29549"/>
    <lineage>
        <taxon>Bacteria</taxon>
        <taxon>Pseudomonadati</taxon>
        <taxon>Rhodothermota</taxon>
        <taxon>Rhodothermia</taxon>
        <taxon>Rhodothermales</taxon>
        <taxon>Rhodothermaceae</taxon>
        <taxon>Rhodothermus</taxon>
    </lineage>
</organism>
<dbReference type="NCBIfam" id="NF003661">
    <property type="entry name" value="PRK05291.1-3"/>
    <property type="match status" value="1"/>
</dbReference>
<feature type="binding site" evidence="9">
    <location>
        <position position="255"/>
    </location>
    <ligand>
        <name>Mg(2+)</name>
        <dbReference type="ChEBI" id="CHEBI:18420"/>
    </ligand>
</feature>
<evidence type="ECO:0000313" key="12">
    <source>
        <dbReference type="EMBL" id="HER96851.1"/>
    </source>
</evidence>
<evidence type="ECO:0000256" key="4">
    <source>
        <dbReference type="ARBA" id="ARBA00022741"/>
    </source>
</evidence>
<feature type="binding site" evidence="9">
    <location>
        <position position="24"/>
    </location>
    <ligand>
        <name>(6S)-5-formyl-5,6,7,8-tetrahydrofolate</name>
        <dbReference type="ChEBI" id="CHEBI:57457"/>
    </ligand>
</feature>
<keyword evidence="4 9" id="KW-0547">Nucleotide-binding</keyword>
<proteinExistence type="inferred from homology"/>
<dbReference type="GO" id="GO:0046872">
    <property type="term" value="F:metal ion binding"/>
    <property type="evidence" value="ECO:0007669"/>
    <property type="project" value="UniProtKB-KW"/>
</dbReference>
<evidence type="ECO:0000256" key="9">
    <source>
        <dbReference type="HAMAP-Rule" id="MF_00379"/>
    </source>
</evidence>
<comment type="caution">
    <text evidence="9">Lacks conserved residue(s) required for the propagation of feature annotation.</text>
</comment>
<feature type="binding site" evidence="9">
    <location>
        <begin position="230"/>
        <end position="235"/>
    </location>
    <ligand>
        <name>GTP</name>
        <dbReference type="ChEBI" id="CHEBI:37565"/>
    </ligand>
</feature>
<evidence type="ECO:0000259" key="11">
    <source>
        <dbReference type="PROSITE" id="PS51709"/>
    </source>
</evidence>
<keyword evidence="2 9" id="KW-0819">tRNA processing</keyword>
<dbReference type="EMBL" id="DSGB01000006">
    <property type="protein sequence ID" value="HER96851.1"/>
    <property type="molecule type" value="Genomic_DNA"/>
</dbReference>
<dbReference type="PROSITE" id="PS51709">
    <property type="entry name" value="G_TRME"/>
    <property type="match status" value="1"/>
</dbReference>
<dbReference type="GO" id="GO:0005829">
    <property type="term" value="C:cytosol"/>
    <property type="evidence" value="ECO:0007669"/>
    <property type="project" value="TreeGrafter"/>
</dbReference>
<dbReference type="Pfam" id="PF10396">
    <property type="entry name" value="TrmE_N"/>
    <property type="match status" value="1"/>
</dbReference>
<evidence type="ECO:0000256" key="5">
    <source>
        <dbReference type="ARBA" id="ARBA00022801"/>
    </source>
</evidence>
<dbReference type="InterPro" id="IPR027368">
    <property type="entry name" value="MnmE_dom2"/>
</dbReference>
<dbReference type="HAMAP" id="MF_00379">
    <property type="entry name" value="GTPase_MnmE"/>
    <property type="match status" value="1"/>
</dbReference>
<dbReference type="InterPro" id="IPR018948">
    <property type="entry name" value="GTP-bd_TrmE_N"/>
</dbReference>
<sequence length="461" mass="50081">MTGRDDTIAAIATARGRAALAIVRLSGPEACRIAASCFRGANLEAVPSHTAHFGYVLSPTGEPIDQVVATVFRAPRSYTGEDVVELTCHGGDLAPQLILEALLHHGARMAEPGEFTLRAFLNGKLDLAQAEAVADLIHAGSTRAHRTALAHLQGRYSEQLRRLRDDLLELCAYVELELDFSEEDVEFADRARLCALLDRTAQFLQDLLNSYRLGELLRDGVRVVIGGRPNAGKSTLLNALLGQDRAIVSPLPGTTRDQIEAEAEIEGLRFRFVDTAGLRSTEDLVESEGVRRAQQAIEAAHVLLYVFDLTLGLDAEEQAFLNTLSAAHPTLPILVIGNKRDLVASPALPPLRWPVLALSAHHARTHPAELKPLLQKLIDVVAADLSSMDASAVVMNLRHRQHLARALEAVQAAGTVLNQRISSDLLALELRRALHELGAITGEITTEDVLDQIFSRFCIGK</sequence>
<reference evidence="12" key="1">
    <citation type="journal article" date="2020" name="mSystems">
        <title>Genome- and Community-Level Interaction Insights into Carbon Utilization and Element Cycling Functions of Hydrothermarchaeota in Hydrothermal Sediment.</title>
        <authorList>
            <person name="Zhou Z."/>
            <person name="Liu Y."/>
            <person name="Xu W."/>
            <person name="Pan J."/>
            <person name="Luo Z.H."/>
            <person name="Li M."/>
        </authorList>
    </citation>
    <scope>NUCLEOTIDE SEQUENCE [LARGE SCALE GENOMIC DNA]</scope>
    <source>
        <strain evidence="12">SpSt-143</strain>
    </source>
</reference>
<comment type="subunit">
    <text evidence="9">Homodimer. Heterotetramer of two MnmE and two MnmG subunits.</text>
</comment>
<feature type="binding site" evidence="9">
    <location>
        <begin position="274"/>
        <end position="277"/>
    </location>
    <ligand>
        <name>GTP</name>
        <dbReference type="ChEBI" id="CHEBI:37565"/>
    </ligand>
</feature>
<dbReference type="FunFam" id="3.30.1360.120:FF:000003">
    <property type="entry name" value="tRNA modification GTPase MnmE"/>
    <property type="match status" value="1"/>
</dbReference>
<dbReference type="Gene3D" id="1.20.120.430">
    <property type="entry name" value="tRNA modification GTPase MnmE domain 2"/>
    <property type="match status" value="1"/>
</dbReference>
<name>A0A7V2B213_RHOMR</name>
<evidence type="ECO:0000256" key="8">
    <source>
        <dbReference type="ARBA" id="ARBA00023134"/>
    </source>
</evidence>
<dbReference type="SUPFAM" id="SSF116878">
    <property type="entry name" value="TrmE connector domain"/>
    <property type="match status" value="1"/>
</dbReference>
<dbReference type="InterPro" id="IPR025867">
    <property type="entry name" value="MnmE_helical"/>
</dbReference>
<dbReference type="InterPro" id="IPR004520">
    <property type="entry name" value="GTPase_MnmE"/>
</dbReference>
<dbReference type="InterPro" id="IPR031168">
    <property type="entry name" value="G_TrmE"/>
</dbReference>
<comment type="similarity">
    <text evidence="1 9 10">Belongs to the TRAFAC class TrmE-Era-EngA-EngB-Septin-like GTPase superfamily. TrmE GTPase family.</text>
</comment>
<dbReference type="GO" id="GO:0030488">
    <property type="term" value="P:tRNA methylation"/>
    <property type="evidence" value="ECO:0007669"/>
    <property type="project" value="TreeGrafter"/>
</dbReference>
<evidence type="ECO:0000256" key="10">
    <source>
        <dbReference type="RuleBase" id="RU003313"/>
    </source>
</evidence>
<feature type="binding site" evidence="9">
    <location>
        <position position="249"/>
    </location>
    <ligand>
        <name>K(+)</name>
        <dbReference type="ChEBI" id="CHEBI:29103"/>
    </ligand>
</feature>
<keyword evidence="7 9" id="KW-0630">Potassium</keyword>
<dbReference type="Pfam" id="PF12631">
    <property type="entry name" value="MnmE_helical"/>
    <property type="match status" value="1"/>
</dbReference>
<keyword evidence="6 9" id="KW-0460">Magnesium</keyword>
<dbReference type="PANTHER" id="PTHR42714:SF2">
    <property type="entry name" value="TRNA MODIFICATION GTPASE GTPBP3, MITOCHONDRIAL"/>
    <property type="match status" value="1"/>
</dbReference>
<dbReference type="InterPro" id="IPR006073">
    <property type="entry name" value="GTP-bd"/>
</dbReference>
<dbReference type="Gene3D" id="3.30.1360.120">
    <property type="entry name" value="Probable tRNA modification gtpase trme, domain 1"/>
    <property type="match status" value="1"/>
</dbReference>
<feature type="binding site" evidence="9">
    <location>
        <position position="251"/>
    </location>
    <ligand>
        <name>K(+)</name>
        <dbReference type="ChEBI" id="CHEBI:29103"/>
    </ligand>
</feature>
<feature type="domain" description="TrmE-type G" evidence="11">
    <location>
        <begin position="220"/>
        <end position="382"/>
    </location>
</feature>
<dbReference type="SUPFAM" id="SSF52540">
    <property type="entry name" value="P-loop containing nucleoside triphosphate hydrolases"/>
    <property type="match status" value="1"/>
</dbReference>
<dbReference type="NCBIfam" id="TIGR00450">
    <property type="entry name" value="mnmE_trmE_thdF"/>
    <property type="match status" value="1"/>
</dbReference>
<evidence type="ECO:0000256" key="7">
    <source>
        <dbReference type="ARBA" id="ARBA00022958"/>
    </source>
</evidence>
<dbReference type="GO" id="GO:0003924">
    <property type="term" value="F:GTPase activity"/>
    <property type="evidence" value="ECO:0007669"/>
    <property type="project" value="UniProtKB-UniRule"/>
</dbReference>
<protein>
    <recommendedName>
        <fullName evidence="9">tRNA modification GTPase MnmE</fullName>
        <ecNumber evidence="9">3.6.-.-</ecNumber>
    </recommendedName>
</protein>
<feature type="binding site" evidence="9">
    <location>
        <position position="461"/>
    </location>
    <ligand>
        <name>(6S)-5-formyl-5,6,7,8-tetrahydrofolate</name>
        <dbReference type="ChEBI" id="CHEBI:57457"/>
    </ligand>
</feature>
<comment type="caution">
    <text evidence="12">The sequence shown here is derived from an EMBL/GenBank/DDBJ whole genome shotgun (WGS) entry which is preliminary data.</text>
</comment>
<feature type="binding site" evidence="9">
    <location>
        <position position="254"/>
    </location>
    <ligand>
        <name>K(+)</name>
        <dbReference type="ChEBI" id="CHEBI:29103"/>
    </ligand>
</feature>
<evidence type="ECO:0000256" key="3">
    <source>
        <dbReference type="ARBA" id="ARBA00022723"/>
    </source>
</evidence>
<comment type="function">
    <text evidence="9">Exhibits a very high intrinsic GTPase hydrolysis rate. Involved in the addition of a carboxymethylaminomethyl (cmnm) group at the wobble position (U34) of certain tRNAs, forming tRNA-cmnm(5)s(2)U34.</text>
</comment>
<dbReference type="GO" id="GO:0042802">
    <property type="term" value="F:identical protein binding"/>
    <property type="evidence" value="ECO:0007669"/>
    <property type="project" value="UniProtKB-ARBA"/>
</dbReference>
<feature type="binding site" evidence="9">
    <location>
        <position position="234"/>
    </location>
    <ligand>
        <name>Mg(2+)</name>
        <dbReference type="ChEBI" id="CHEBI:18420"/>
    </ligand>
</feature>
<dbReference type="InterPro" id="IPR027266">
    <property type="entry name" value="TrmE/GcvT-like"/>
</dbReference>
<evidence type="ECO:0000256" key="2">
    <source>
        <dbReference type="ARBA" id="ARBA00022694"/>
    </source>
</evidence>
<dbReference type="GO" id="GO:0005525">
    <property type="term" value="F:GTP binding"/>
    <property type="evidence" value="ECO:0007669"/>
    <property type="project" value="UniProtKB-UniRule"/>
</dbReference>
<dbReference type="Pfam" id="PF01926">
    <property type="entry name" value="MMR_HSR1"/>
    <property type="match status" value="1"/>
</dbReference>
<dbReference type="AlphaFoldDB" id="A0A7V2B213"/>
<comment type="cofactor">
    <cofactor evidence="9">
        <name>K(+)</name>
        <dbReference type="ChEBI" id="CHEBI:29103"/>
    </cofactor>
    <text evidence="9">Binds 1 potassium ion per subunit.</text>
</comment>
<keyword evidence="8 9" id="KW-0342">GTP-binding</keyword>
<dbReference type="InterPro" id="IPR027417">
    <property type="entry name" value="P-loop_NTPase"/>
</dbReference>
<dbReference type="InterPro" id="IPR005225">
    <property type="entry name" value="Small_GTP-bd"/>
</dbReference>
<dbReference type="EC" id="3.6.-.-" evidence="9"/>
<feature type="binding site" evidence="9">
    <location>
        <position position="124"/>
    </location>
    <ligand>
        <name>(6S)-5-formyl-5,6,7,8-tetrahydrofolate</name>
        <dbReference type="ChEBI" id="CHEBI:57457"/>
    </ligand>
</feature>
<feature type="binding site" evidence="9">
    <location>
        <position position="85"/>
    </location>
    <ligand>
        <name>(6S)-5-formyl-5,6,7,8-tetrahydrofolate</name>
        <dbReference type="ChEBI" id="CHEBI:57457"/>
    </ligand>
</feature>
<feature type="binding site" evidence="9">
    <location>
        <position position="230"/>
    </location>
    <ligand>
        <name>K(+)</name>
        <dbReference type="ChEBI" id="CHEBI:29103"/>
    </ligand>
</feature>
<feature type="binding site" evidence="9">
    <location>
        <begin position="249"/>
        <end position="255"/>
    </location>
    <ligand>
        <name>GTP</name>
        <dbReference type="ChEBI" id="CHEBI:37565"/>
    </ligand>
</feature>
<evidence type="ECO:0000256" key="1">
    <source>
        <dbReference type="ARBA" id="ARBA00011043"/>
    </source>
</evidence>
<dbReference type="CDD" id="cd14858">
    <property type="entry name" value="TrmE_N"/>
    <property type="match status" value="1"/>
</dbReference>
<keyword evidence="5 9" id="KW-0378">Hydrolase</keyword>
<evidence type="ECO:0000256" key="6">
    <source>
        <dbReference type="ARBA" id="ARBA00022842"/>
    </source>
</evidence>
<dbReference type="Gene3D" id="3.40.50.300">
    <property type="entry name" value="P-loop containing nucleotide triphosphate hydrolases"/>
    <property type="match status" value="1"/>
</dbReference>
<dbReference type="NCBIfam" id="TIGR00231">
    <property type="entry name" value="small_GTP"/>
    <property type="match status" value="1"/>
</dbReference>
<dbReference type="GO" id="GO:0002098">
    <property type="term" value="P:tRNA wobble uridine modification"/>
    <property type="evidence" value="ECO:0007669"/>
    <property type="project" value="TreeGrafter"/>
</dbReference>
<keyword evidence="9" id="KW-0963">Cytoplasm</keyword>
<comment type="subcellular location">
    <subcellularLocation>
        <location evidence="9">Cytoplasm</location>
    </subcellularLocation>
</comment>
<accession>A0A7V2B213</accession>